<dbReference type="KEGG" id="blq:L21SP5_00626"/>
<keyword evidence="1" id="KW-0732">Signal</keyword>
<dbReference type="Gene3D" id="2.160.20.120">
    <property type="match status" value="1"/>
</dbReference>
<dbReference type="STRING" id="1307839.L21SP5_00626"/>
<dbReference type="AlphaFoldDB" id="A0A0S2HWA3"/>
<sequence precursor="true">MKHITLLILILMNFSVFAQKTQETRRFNAPDKVIVDGKMQINFHLAEDVELVIESNKVSLKDIYTKYTNDELLIRVEPLDIEGGKVVIDAYLPKFSRLTMSRGAETDIRNDIFKDVVYLTATSGAELETKLSVKSAEAKCTSGAFIELAGEAQYLEAKAHSGGKIRTDSLALKRAKLIARTGGFIAATPTEEAQVRSTFGGEIKLLKKAIIKSTTLFGEIYLYE</sequence>
<dbReference type="Proteomes" id="UP000064893">
    <property type="component" value="Chromosome"/>
</dbReference>
<feature type="domain" description="Putative auto-transporter adhesin head GIN" evidence="2">
    <location>
        <begin position="30"/>
        <end position="206"/>
    </location>
</feature>
<dbReference type="Pfam" id="PF10988">
    <property type="entry name" value="DUF2807"/>
    <property type="match status" value="1"/>
</dbReference>
<gene>
    <name evidence="3" type="ORF">L21SP5_00626</name>
</gene>
<feature type="signal peptide" evidence="1">
    <location>
        <begin position="1"/>
        <end position="18"/>
    </location>
</feature>
<dbReference type="InterPro" id="IPR021255">
    <property type="entry name" value="DUF2807"/>
</dbReference>
<protein>
    <recommendedName>
        <fullName evidence="2">Putative auto-transporter adhesin head GIN domain-containing protein</fullName>
    </recommendedName>
</protein>
<proteinExistence type="predicted"/>
<reference evidence="3 4" key="1">
    <citation type="submission" date="2015-11" db="EMBL/GenBank/DDBJ databases">
        <title>Description and complete genome sequence of a novel strain predominating in hypersaline microbial mats and representing a new family of the Bacteriodetes phylum.</title>
        <authorList>
            <person name="Spring S."/>
            <person name="Bunk B."/>
            <person name="Sproer C."/>
            <person name="Klenk H.-P."/>
        </authorList>
    </citation>
    <scope>NUCLEOTIDE SEQUENCE [LARGE SCALE GENOMIC DNA]</scope>
    <source>
        <strain evidence="3 4">L21-Spi-D4</strain>
    </source>
</reference>
<feature type="chain" id="PRO_5006599350" description="Putative auto-transporter adhesin head GIN domain-containing protein" evidence="1">
    <location>
        <begin position="19"/>
        <end position="224"/>
    </location>
</feature>
<dbReference type="RefSeq" id="WP_057951859.1">
    <property type="nucleotide sequence ID" value="NZ_CP013118.1"/>
</dbReference>
<dbReference type="EMBL" id="CP013118">
    <property type="protein sequence ID" value="ALO14298.1"/>
    <property type="molecule type" value="Genomic_DNA"/>
</dbReference>
<evidence type="ECO:0000259" key="2">
    <source>
        <dbReference type="Pfam" id="PF10988"/>
    </source>
</evidence>
<evidence type="ECO:0000313" key="4">
    <source>
        <dbReference type="Proteomes" id="UP000064893"/>
    </source>
</evidence>
<organism evidence="3 4">
    <name type="scientific">Salinivirga cyanobacteriivorans</name>
    <dbReference type="NCBI Taxonomy" id="1307839"/>
    <lineage>
        <taxon>Bacteria</taxon>
        <taxon>Pseudomonadati</taxon>
        <taxon>Bacteroidota</taxon>
        <taxon>Bacteroidia</taxon>
        <taxon>Bacteroidales</taxon>
        <taxon>Salinivirgaceae</taxon>
        <taxon>Salinivirga</taxon>
    </lineage>
</organism>
<name>A0A0S2HWA3_9BACT</name>
<evidence type="ECO:0000256" key="1">
    <source>
        <dbReference type="SAM" id="SignalP"/>
    </source>
</evidence>
<keyword evidence="4" id="KW-1185">Reference proteome</keyword>
<evidence type="ECO:0000313" key="3">
    <source>
        <dbReference type="EMBL" id="ALO14298.1"/>
    </source>
</evidence>
<accession>A0A0S2HWA3</accession>